<dbReference type="InterPro" id="IPR050471">
    <property type="entry name" value="AB_hydrolase"/>
</dbReference>
<evidence type="ECO:0000256" key="1">
    <source>
        <dbReference type="SAM" id="MobiDB-lite"/>
    </source>
</evidence>
<feature type="domain" description="AB hydrolase-1" evidence="2">
    <location>
        <begin position="37"/>
        <end position="268"/>
    </location>
</feature>
<dbReference type="Gene3D" id="3.40.50.1820">
    <property type="entry name" value="alpha/beta hydrolase"/>
    <property type="match status" value="1"/>
</dbReference>
<name>A0A7K0DB44_9NOCA</name>
<dbReference type="InterPro" id="IPR029058">
    <property type="entry name" value="AB_hydrolase_fold"/>
</dbReference>
<comment type="caution">
    <text evidence="3">The sequence shown here is derived from an EMBL/GenBank/DDBJ whole genome shotgun (WGS) entry which is preliminary data.</text>
</comment>
<evidence type="ECO:0000313" key="3">
    <source>
        <dbReference type="EMBL" id="MQY23015.1"/>
    </source>
</evidence>
<keyword evidence="4" id="KW-1185">Reference proteome</keyword>
<dbReference type="EMBL" id="WEGK01000016">
    <property type="protein sequence ID" value="MQY23015.1"/>
    <property type="molecule type" value="Genomic_DNA"/>
</dbReference>
<organism evidence="3 4">
    <name type="scientific">Nocardia macrotermitis</name>
    <dbReference type="NCBI Taxonomy" id="2585198"/>
    <lineage>
        <taxon>Bacteria</taxon>
        <taxon>Bacillati</taxon>
        <taxon>Actinomycetota</taxon>
        <taxon>Actinomycetes</taxon>
        <taxon>Mycobacteriales</taxon>
        <taxon>Nocardiaceae</taxon>
        <taxon>Nocardia</taxon>
    </lineage>
</organism>
<feature type="region of interest" description="Disordered" evidence="1">
    <location>
        <begin position="279"/>
        <end position="300"/>
    </location>
</feature>
<keyword evidence="3" id="KW-0456">Lyase</keyword>
<accession>A0A7K0DB44</accession>
<dbReference type="Pfam" id="PF12697">
    <property type="entry name" value="Abhydrolase_6"/>
    <property type="match status" value="1"/>
</dbReference>
<reference evidence="3 4" key="1">
    <citation type="submission" date="2019-10" db="EMBL/GenBank/DDBJ databases">
        <title>Nocardia macrotermitis sp. nov. and Nocardia aurantia sp. nov., isolated from the gut of fungus growing-termite Macrotermes natalensis.</title>
        <authorList>
            <person name="Benndorf R."/>
            <person name="Schwitalla J."/>
            <person name="Martin K."/>
            <person name="De Beer W."/>
            <person name="Kaster A.-K."/>
            <person name="Vollmers J."/>
            <person name="Poulsen M."/>
            <person name="Beemelmanns C."/>
        </authorList>
    </citation>
    <scope>NUCLEOTIDE SEQUENCE [LARGE SCALE GENOMIC DNA]</scope>
    <source>
        <strain evidence="3 4">RB20</strain>
    </source>
</reference>
<evidence type="ECO:0000313" key="4">
    <source>
        <dbReference type="Proteomes" id="UP000438448"/>
    </source>
</evidence>
<dbReference type="InterPro" id="IPR000073">
    <property type="entry name" value="AB_hydrolase_1"/>
</dbReference>
<dbReference type="Proteomes" id="UP000438448">
    <property type="component" value="Unassembled WGS sequence"/>
</dbReference>
<protein>
    <submittedName>
        <fullName evidence="3">2-succinyl-6-hydroxy-2, 4-cyclohexadiene-1-carboxylate synthase</fullName>
        <ecNumber evidence="3">4.2.99.20</ecNumber>
    </submittedName>
</protein>
<evidence type="ECO:0000259" key="2">
    <source>
        <dbReference type="Pfam" id="PF12697"/>
    </source>
</evidence>
<dbReference type="AlphaFoldDB" id="A0A7K0DB44"/>
<dbReference type="GO" id="GO:0070205">
    <property type="term" value="F:2-succinyl-6-hydroxy-2,4-cyclohexadiene-1-carboxylate synthase activity"/>
    <property type="evidence" value="ECO:0007669"/>
    <property type="project" value="UniProtKB-EC"/>
</dbReference>
<gene>
    <name evidence="3" type="primary">menH_7</name>
    <name evidence="3" type="ORF">NRB20_61400</name>
</gene>
<dbReference type="SUPFAM" id="SSF53474">
    <property type="entry name" value="alpha/beta-Hydrolases"/>
    <property type="match status" value="1"/>
</dbReference>
<dbReference type="PANTHER" id="PTHR43433">
    <property type="entry name" value="HYDROLASE, ALPHA/BETA FOLD FAMILY PROTEIN"/>
    <property type="match status" value="1"/>
</dbReference>
<dbReference type="EC" id="4.2.99.20" evidence="3"/>
<dbReference type="PANTHER" id="PTHR43433:SF5">
    <property type="entry name" value="AB HYDROLASE-1 DOMAIN-CONTAINING PROTEIN"/>
    <property type="match status" value="1"/>
</dbReference>
<sequence>MSLPDFHHALNIAADDGIHLAATRVGRPSSAATLVYIHPLLRERGFWSPLTARMHELLCGAVTQITYDQRGHGDSDRPDLDQITTVRRLAQDLHSVLEHASGSVVLVTHSTGAQLLHAYATVHRDRAADLAGLVLLNAAAEPPALPRYARTWPHRLIRIRRHRALAPVAAAGEAVLGYRLRHTGLVPGLGVDPRVSIDVLAAHAGFGFFTGIAQALRHIPSAVLAGEHDTLVPPQHAVRLADALWADYDIVAGAGHELPRTHPGRAADTITTTLDHALRTDLEQPRPDTAHTPEAGRDQA</sequence>
<proteinExistence type="predicted"/>
<dbReference type="OrthoDB" id="4568629at2"/>
<dbReference type="RefSeq" id="WP_153414809.1">
    <property type="nucleotide sequence ID" value="NZ_WEGK01000016.1"/>
</dbReference>